<evidence type="ECO:0000256" key="1">
    <source>
        <dbReference type="ARBA" id="ARBA00004651"/>
    </source>
</evidence>
<feature type="transmembrane region" description="Helical" evidence="8">
    <location>
        <begin position="223"/>
        <end position="245"/>
    </location>
</feature>
<feature type="transmembrane region" description="Helical" evidence="8">
    <location>
        <begin position="52"/>
        <end position="73"/>
    </location>
</feature>
<keyword evidence="2" id="KW-0813">Transport</keyword>
<feature type="transmembrane region" description="Helical" evidence="8">
    <location>
        <begin position="286"/>
        <end position="304"/>
    </location>
</feature>
<proteinExistence type="predicted"/>
<feature type="transmembrane region" description="Helical" evidence="8">
    <location>
        <begin position="20"/>
        <end position="40"/>
    </location>
</feature>
<dbReference type="Pfam" id="PF02653">
    <property type="entry name" value="BPD_transp_2"/>
    <property type="match status" value="1"/>
</dbReference>
<evidence type="ECO:0000256" key="4">
    <source>
        <dbReference type="ARBA" id="ARBA00022519"/>
    </source>
</evidence>
<protein>
    <submittedName>
        <fullName evidence="9">Ribose/xylose/arabinose/galactoside ABC-type transport system permease subunit</fullName>
    </submittedName>
</protein>
<organism evidence="9 10">
    <name type="scientific">Labrys monachus</name>
    <dbReference type="NCBI Taxonomy" id="217067"/>
    <lineage>
        <taxon>Bacteria</taxon>
        <taxon>Pseudomonadati</taxon>
        <taxon>Pseudomonadota</taxon>
        <taxon>Alphaproteobacteria</taxon>
        <taxon>Hyphomicrobiales</taxon>
        <taxon>Xanthobacteraceae</taxon>
        <taxon>Labrys</taxon>
    </lineage>
</organism>
<name>A0ABU0FD07_9HYPH</name>
<keyword evidence="5 8" id="KW-0812">Transmembrane</keyword>
<dbReference type="PANTHER" id="PTHR32196">
    <property type="entry name" value="ABC TRANSPORTER PERMEASE PROTEIN YPHD-RELATED-RELATED"/>
    <property type="match status" value="1"/>
</dbReference>
<dbReference type="InterPro" id="IPR001851">
    <property type="entry name" value="ABC_transp_permease"/>
</dbReference>
<feature type="transmembrane region" description="Helical" evidence="8">
    <location>
        <begin position="179"/>
        <end position="202"/>
    </location>
</feature>
<keyword evidence="3" id="KW-1003">Cell membrane</keyword>
<dbReference type="PANTHER" id="PTHR32196:SF21">
    <property type="entry name" value="ABC TRANSPORTER PERMEASE PROTEIN YPHD-RELATED"/>
    <property type="match status" value="1"/>
</dbReference>
<keyword evidence="10" id="KW-1185">Reference proteome</keyword>
<keyword evidence="6 8" id="KW-1133">Transmembrane helix</keyword>
<evidence type="ECO:0000256" key="8">
    <source>
        <dbReference type="SAM" id="Phobius"/>
    </source>
</evidence>
<gene>
    <name evidence="9" type="ORF">J3R73_002280</name>
</gene>
<accession>A0ABU0FD07</accession>
<dbReference type="Proteomes" id="UP001237448">
    <property type="component" value="Unassembled WGS sequence"/>
</dbReference>
<feature type="transmembrane region" description="Helical" evidence="8">
    <location>
        <begin position="310"/>
        <end position="326"/>
    </location>
</feature>
<keyword evidence="7 8" id="KW-0472">Membrane</keyword>
<evidence type="ECO:0000313" key="10">
    <source>
        <dbReference type="Proteomes" id="UP001237448"/>
    </source>
</evidence>
<evidence type="ECO:0000256" key="7">
    <source>
        <dbReference type="ARBA" id="ARBA00023136"/>
    </source>
</evidence>
<dbReference type="CDD" id="cd06579">
    <property type="entry name" value="TM_PBP1_transp_AraH_like"/>
    <property type="match status" value="1"/>
</dbReference>
<comment type="caution">
    <text evidence="9">The sequence shown here is derived from an EMBL/GenBank/DDBJ whole genome shotgun (WGS) entry which is preliminary data.</text>
</comment>
<keyword evidence="4" id="KW-0997">Cell inner membrane</keyword>
<evidence type="ECO:0000256" key="6">
    <source>
        <dbReference type="ARBA" id="ARBA00022989"/>
    </source>
</evidence>
<evidence type="ECO:0000256" key="3">
    <source>
        <dbReference type="ARBA" id="ARBA00022475"/>
    </source>
</evidence>
<evidence type="ECO:0000313" key="9">
    <source>
        <dbReference type="EMBL" id="MDQ0392488.1"/>
    </source>
</evidence>
<dbReference type="EMBL" id="JAUSVK010000001">
    <property type="protein sequence ID" value="MDQ0392488.1"/>
    <property type="molecule type" value="Genomic_DNA"/>
</dbReference>
<evidence type="ECO:0000256" key="5">
    <source>
        <dbReference type="ARBA" id="ARBA00022692"/>
    </source>
</evidence>
<sequence>MTNIEATAPSGRATSAAIEFLRNYGALIGMVAVFLLIGFMKPSFLHAANISNVLRQSTILVIISLGLTVVMVMRGVDLSIAQITDAAAIMAAGLLIHGEPAWVAFLAPVALGAVLGGINGVLMAYLGIPAIIGSLGMMFVIRSGELIYTHGSEPQILFTLPKAVTEGFLFLGKQTIGPVPALVILAAAMALLAYALMALTPFGRQAKAVGSNVRAAYLAGIDIRLVFGAGFVVSGLMAAVAGVAMASRTGIAVPRGAEPYLLDAFAAAYLGTLASRTGAMTIPGTLIGALFVAFLGNGLTMLGFSAPYRYAFNGGFILLAMAVGALRRMK</sequence>
<evidence type="ECO:0000256" key="2">
    <source>
        <dbReference type="ARBA" id="ARBA00022448"/>
    </source>
</evidence>
<reference evidence="9 10" key="1">
    <citation type="submission" date="2023-07" db="EMBL/GenBank/DDBJ databases">
        <title>Genomic Encyclopedia of Type Strains, Phase IV (KMG-IV): sequencing the most valuable type-strain genomes for metagenomic binning, comparative biology and taxonomic classification.</title>
        <authorList>
            <person name="Goeker M."/>
        </authorList>
    </citation>
    <scope>NUCLEOTIDE SEQUENCE [LARGE SCALE GENOMIC DNA]</scope>
    <source>
        <strain evidence="9 10">DSM 5896</strain>
    </source>
</reference>
<comment type="subcellular location">
    <subcellularLocation>
        <location evidence="1">Cell membrane</location>
        <topology evidence="1">Multi-pass membrane protein</topology>
    </subcellularLocation>
</comment>
<dbReference type="RefSeq" id="WP_307426440.1">
    <property type="nucleotide sequence ID" value="NZ_JAUSVK010000001.1"/>
</dbReference>